<comment type="catalytic activity">
    <reaction evidence="4">
        <text>N(1)-(5-phospho-beta-D-ribosyl)glycinamide + (6R)-10-formyltetrahydrofolate = N(2)-formyl-N(1)-(5-phospho-beta-D-ribosyl)glycinamide + (6S)-5,6,7,8-tetrahydrofolate + H(+)</text>
        <dbReference type="Rhea" id="RHEA:15053"/>
        <dbReference type="ChEBI" id="CHEBI:15378"/>
        <dbReference type="ChEBI" id="CHEBI:57453"/>
        <dbReference type="ChEBI" id="CHEBI:143788"/>
        <dbReference type="ChEBI" id="CHEBI:147286"/>
        <dbReference type="ChEBI" id="CHEBI:195366"/>
        <dbReference type="EC" id="2.1.2.2"/>
    </reaction>
</comment>
<keyword evidence="2 4" id="KW-0808">Transferase</keyword>
<dbReference type="HAMAP" id="MF_01930">
    <property type="entry name" value="PurN"/>
    <property type="match status" value="1"/>
</dbReference>
<comment type="pathway">
    <text evidence="1 4">Purine metabolism; IMP biosynthesis via de novo pathway; N(2)-formyl-N(1)-(5-phospho-D-ribosyl)glycinamide from N(1)-(5-phospho-D-ribosyl)glycinamide (10-formyl THF route): step 1/1.</text>
</comment>
<sequence>MVNVAIFVSGSGTNCENIIRHFSGSGSVRVALVLSNRADAYALVRASNLGVPTAVMAKADFADEAKLMGLMDSHHIDFIVLAGFLLMVPPFLTERYPRRIVNIHPALLPKYGGKGMYGHHVHEAVRASGDTETGITIHYVSNVCDGGEIIFQAKTPVLPTDTPDDIAASVHKLEQMYFPEVIERVIGEVF</sequence>
<dbReference type="AlphaFoldDB" id="A0A938WL00"/>
<feature type="site" description="Raises pKa of active site His" evidence="4">
    <location>
        <position position="145"/>
    </location>
</feature>
<comment type="similarity">
    <text evidence="4">Belongs to the GART family.</text>
</comment>
<dbReference type="NCBIfam" id="TIGR00639">
    <property type="entry name" value="PurN"/>
    <property type="match status" value="1"/>
</dbReference>
<proteinExistence type="inferred from homology"/>
<protein>
    <recommendedName>
        <fullName evidence="4">Phosphoribosylglycinamide formyltransferase</fullName>
        <ecNumber evidence="4">2.1.2.2</ecNumber>
    </recommendedName>
    <alternativeName>
        <fullName evidence="4">5'-phosphoribosylglycinamide transformylase</fullName>
    </alternativeName>
    <alternativeName>
        <fullName evidence="4">GAR transformylase</fullName>
        <shortName evidence="4">GART</shortName>
    </alternativeName>
</protein>
<comment type="caution">
    <text evidence="6">The sequence shown here is derived from an EMBL/GenBank/DDBJ whole genome shotgun (WGS) entry which is preliminary data.</text>
</comment>
<name>A0A938WL00_9BACT</name>
<feature type="binding site" evidence="4">
    <location>
        <position position="102"/>
    </location>
    <ligand>
        <name>(6R)-10-formyltetrahydrofolate</name>
        <dbReference type="ChEBI" id="CHEBI:195366"/>
    </ligand>
</feature>
<comment type="function">
    <text evidence="4">Catalyzes the transfer of a formyl group from 10-formyltetrahydrofolate to 5-phospho-ribosyl-glycinamide (GAR), producing 5-phospho-ribosyl-N-formylglycinamide (FGAR) and tetrahydrofolate.</text>
</comment>
<comment type="caution">
    <text evidence="4">Lacks conserved residue(s) required for the propagation of feature annotation.</text>
</comment>
<gene>
    <name evidence="4 6" type="primary">purN</name>
    <name evidence="6" type="ORF">H6B30_04205</name>
</gene>
<evidence type="ECO:0000256" key="1">
    <source>
        <dbReference type="ARBA" id="ARBA00005054"/>
    </source>
</evidence>
<dbReference type="GO" id="GO:0005829">
    <property type="term" value="C:cytosol"/>
    <property type="evidence" value="ECO:0007669"/>
    <property type="project" value="TreeGrafter"/>
</dbReference>
<keyword evidence="3 4" id="KW-0658">Purine biosynthesis</keyword>
<evidence type="ECO:0000313" key="6">
    <source>
        <dbReference type="EMBL" id="MBM6660964.1"/>
    </source>
</evidence>
<evidence type="ECO:0000256" key="2">
    <source>
        <dbReference type="ARBA" id="ARBA00022679"/>
    </source>
</evidence>
<dbReference type="Proteomes" id="UP000764045">
    <property type="component" value="Unassembled WGS sequence"/>
</dbReference>
<reference evidence="6 7" key="1">
    <citation type="journal article" date="2021" name="Sci. Rep.">
        <title>The distribution of antibiotic resistance genes in chicken gut microbiota commensals.</title>
        <authorList>
            <person name="Juricova H."/>
            <person name="Matiasovicova J."/>
            <person name="Kubasova T."/>
            <person name="Cejkova D."/>
            <person name="Rychlik I."/>
        </authorList>
    </citation>
    <scope>NUCLEOTIDE SEQUENCE [LARGE SCALE GENOMIC DNA]</scope>
    <source>
        <strain evidence="6 7">An819</strain>
    </source>
</reference>
<dbReference type="PANTHER" id="PTHR43369:SF2">
    <property type="entry name" value="PHOSPHORIBOSYLGLYCINAMIDE FORMYLTRANSFERASE"/>
    <property type="match status" value="1"/>
</dbReference>
<dbReference type="EMBL" id="JACJJL010000005">
    <property type="protein sequence ID" value="MBM6660964.1"/>
    <property type="molecule type" value="Genomic_DNA"/>
</dbReference>
<evidence type="ECO:0000259" key="5">
    <source>
        <dbReference type="Pfam" id="PF00551"/>
    </source>
</evidence>
<dbReference type="InterPro" id="IPR004607">
    <property type="entry name" value="GART"/>
</dbReference>
<dbReference type="InterPro" id="IPR002376">
    <property type="entry name" value="Formyl_transf_N"/>
</dbReference>
<dbReference type="Pfam" id="PF00551">
    <property type="entry name" value="Formyl_trans_N"/>
    <property type="match status" value="1"/>
</dbReference>
<accession>A0A938WL00</accession>
<organism evidence="6 7">
    <name type="scientific">Marseilla massiliensis</name>
    <dbReference type="NCBI Taxonomy" id="1841864"/>
    <lineage>
        <taxon>Bacteria</taxon>
        <taxon>Pseudomonadati</taxon>
        <taxon>Bacteroidota</taxon>
        <taxon>Bacteroidia</taxon>
        <taxon>Bacteroidales</taxon>
        <taxon>Prevotellaceae</taxon>
        <taxon>Marseilla</taxon>
    </lineage>
</organism>
<dbReference type="RefSeq" id="WP_205108237.1">
    <property type="nucleotide sequence ID" value="NZ_JACJJL010000005.1"/>
</dbReference>
<dbReference type="Gene3D" id="3.40.50.170">
    <property type="entry name" value="Formyl transferase, N-terminal domain"/>
    <property type="match status" value="1"/>
</dbReference>
<dbReference type="GO" id="GO:0006189">
    <property type="term" value="P:'de novo' IMP biosynthetic process"/>
    <property type="evidence" value="ECO:0007669"/>
    <property type="project" value="UniProtKB-UniRule"/>
</dbReference>
<dbReference type="PANTHER" id="PTHR43369">
    <property type="entry name" value="PHOSPHORIBOSYLGLYCINAMIDE FORMYLTRANSFERASE"/>
    <property type="match status" value="1"/>
</dbReference>
<feature type="domain" description="Formyl transferase N-terminal" evidence="5">
    <location>
        <begin position="3"/>
        <end position="182"/>
    </location>
</feature>
<dbReference type="GO" id="GO:0004644">
    <property type="term" value="F:phosphoribosylglycinamide formyltransferase activity"/>
    <property type="evidence" value="ECO:0007669"/>
    <property type="project" value="UniProtKB-UniRule"/>
</dbReference>
<dbReference type="EC" id="2.1.2.2" evidence="4"/>
<dbReference type="SUPFAM" id="SSF53328">
    <property type="entry name" value="Formyltransferase"/>
    <property type="match status" value="1"/>
</dbReference>
<evidence type="ECO:0000313" key="7">
    <source>
        <dbReference type="Proteomes" id="UP000764045"/>
    </source>
</evidence>
<dbReference type="CDD" id="cd08645">
    <property type="entry name" value="FMT_core_GART"/>
    <property type="match status" value="1"/>
</dbReference>
<keyword evidence="7" id="KW-1185">Reference proteome</keyword>
<feature type="active site" description="Proton donor" evidence="4">
    <location>
        <position position="104"/>
    </location>
</feature>
<feature type="binding site" evidence="4">
    <location>
        <begin position="12"/>
        <end position="14"/>
    </location>
    <ligand>
        <name>N(1)-(5-phospho-beta-D-ribosyl)glycinamide</name>
        <dbReference type="ChEBI" id="CHEBI:143788"/>
    </ligand>
</feature>
<dbReference type="InterPro" id="IPR036477">
    <property type="entry name" value="Formyl_transf_N_sf"/>
</dbReference>
<evidence type="ECO:0000256" key="4">
    <source>
        <dbReference type="HAMAP-Rule" id="MF_01930"/>
    </source>
</evidence>
<evidence type="ECO:0000256" key="3">
    <source>
        <dbReference type="ARBA" id="ARBA00022755"/>
    </source>
</evidence>